<evidence type="ECO:0000256" key="1">
    <source>
        <dbReference type="SAM" id="MobiDB-lite"/>
    </source>
</evidence>
<dbReference type="AlphaFoldDB" id="A0ABD2YMR6"/>
<name>A0ABD2YMR6_9GENT</name>
<proteinExistence type="predicted"/>
<accession>A0ABD2YMR6</accession>
<dbReference type="InterPro" id="IPR032914">
    <property type="entry name" value="Vam6/VPS39/TRAP1"/>
</dbReference>
<gene>
    <name evidence="2" type="ORF">ACH5RR_033286</name>
</gene>
<keyword evidence="3" id="KW-1185">Reference proteome</keyword>
<evidence type="ECO:0000313" key="2">
    <source>
        <dbReference type="EMBL" id="KAL3507904.1"/>
    </source>
</evidence>
<dbReference type="Proteomes" id="UP001630127">
    <property type="component" value="Unassembled WGS sequence"/>
</dbReference>
<reference evidence="2 3" key="1">
    <citation type="submission" date="2024-11" db="EMBL/GenBank/DDBJ databases">
        <title>A near-complete genome assembly of Cinchona calisaya.</title>
        <authorList>
            <person name="Lian D.C."/>
            <person name="Zhao X.W."/>
            <person name="Wei L."/>
        </authorList>
    </citation>
    <scope>NUCLEOTIDE SEQUENCE [LARGE SCALE GENOMIC DNA]</scope>
    <source>
        <tissue evidence="2">Nenye</tissue>
    </source>
</reference>
<dbReference type="EMBL" id="JBJUIK010000013">
    <property type="protein sequence ID" value="KAL3507904.1"/>
    <property type="molecule type" value="Genomic_DNA"/>
</dbReference>
<comment type="caution">
    <text evidence="2">The sequence shown here is derived from an EMBL/GenBank/DDBJ whole genome shotgun (WGS) entry which is preliminary data.</text>
</comment>
<sequence length="302" mass="33487">MTFKYLKPLCGTDPILVLEFSMLVLESWTAQTIDLFLSGNIPADLVNSYLKQHASEMQVTYLEHMLAMDKNGISGSLQNEMLGGVGIDKTRPRILLTGMLPSYVGNAVLDFPDIWKWDEKTYTPRRKRLISALEISGYNPEILLKRLPSDALNEERAIHLGKMNQHELTLPIYIQNLNVPELALSNCDRVYESGLHQQSGKPYGICLTLLQIYLNPRKTTRNFEKRISNLVVSQSPGILKIGPGPLAKPKGRLSKKIAAIGGAEDSRMSPSSTDSRRSDGDADDGNEEGASTIICLIKSLIC</sequence>
<dbReference type="PANTHER" id="PTHR12894">
    <property type="entry name" value="CNH DOMAIN CONTAINING"/>
    <property type="match status" value="1"/>
</dbReference>
<feature type="region of interest" description="Disordered" evidence="1">
    <location>
        <begin position="262"/>
        <end position="287"/>
    </location>
</feature>
<organism evidence="2 3">
    <name type="scientific">Cinchona calisaya</name>
    <dbReference type="NCBI Taxonomy" id="153742"/>
    <lineage>
        <taxon>Eukaryota</taxon>
        <taxon>Viridiplantae</taxon>
        <taxon>Streptophyta</taxon>
        <taxon>Embryophyta</taxon>
        <taxon>Tracheophyta</taxon>
        <taxon>Spermatophyta</taxon>
        <taxon>Magnoliopsida</taxon>
        <taxon>eudicotyledons</taxon>
        <taxon>Gunneridae</taxon>
        <taxon>Pentapetalae</taxon>
        <taxon>asterids</taxon>
        <taxon>lamiids</taxon>
        <taxon>Gentianales</taxon>
        <taxon>Rubiaceae</taxon>
        <taxon>Cinchonoideae</taxon>
        <taxon>Cinchoneae</taxon>
        <taxon>Cinchona</taxon>
    </lineage>
</organism>
<protein>
    <submittedName>
        <fullName evidence="2">Uncharacterized protein</fullName>
    </submittedName>
</protein>
<dbReference type="PANTHER" id="PTHR12894:SF27">
    <property type="entry name" value="TRANSFORMING GROWTH FACTOR-BETA RECEPTOR-ASSOCIATED PROTEIN 1"/>
    <property type="match status" value="1"/>
</dbReference>
<evidence type="ECO:0000313" key="3">
    <source>
        <dbReference type="Proteomes" id="UP001630127"/>
    </source>
</evidence>